<feature type="chain" id="PRO_5046942782" description="FAD/FMN-containing dehydrogenase" evidence="2">
    <location>
        <begin position="25"/>
        <end position="75"/>
    </location>
</feature>
<feature type="signal peptide" evidence="2">
    <location>
        <begin position="1"/>
        <end position="24"/>
    </location>
</feature>
<sequence length="75" mass="8290">MKKKLAIGLLTGAILLGGAGFAYAQTDGFQEMKPFMEKMHPELSTNELEQMYNDCHGDGGMMQDTEKAKNMMNSL</sequence>
<dbReference type="RefSeq" id="WP_019156581.1">
    <property type="nucleotide sequence ID" value="NZ_JAUSUD010000021.1"/>
</dbReference>
<dbReference type="Proteomes" id="UP001234495">
    <property type="component" value="Unassembled WGS sequence"/>
</dbReference>
<organism evidence="3 4">
    <name type="scientific">Metabacillus malikii</name>
    <dbReference type="NCBI Taxonomy" id="1504265"/>
    <lineage>
        <taxon>Bacteria</taxon>
        <taxon>Bacillati</taxon>
        <taxon>Bacillota</taxon>
        <taxon>Bacilli</taxon>
        <taxon>Bacillales</taxon>
        <taxon>Bacillaceae</taxon>
        <taxon>Metabacillus</taxon>
    </lineage>
</organism>
<protein>
    <recommendedName>
        <fullName evidence="5">FAD/FMN-containing dehydrogenase</fullName>
    </recommendedName>
</protein>
<keyword evidence="2" id="KW-0732">Signal</keyword>
<evidence type="ECO:0000313" key="3">
    <source>
        <dbReference type="EMBL" id="MDQ0232418.1"/>
    </source>
</evidence>
<evidence type="ECO:0000256" key="2">
    <source>
        <dbReference type="SAM" id="SignalP"/>
    </source>
</evidence>
<gene>
    <name evidence="3" type="ORF">J2S19_003729</name>
</gene>
<dbReference type="EMBL" id="JAUSUD010000021">
    <property type="protein sequence ID" value="MDQ0232418.1"/>
    <property type="molecule type" value="Genomic_DNA"/>
</dbReference>
<feature type="region of interest" description="Disordered" evidence="1">
    <location>
        <begin position="54"/>
        <end position="75"/>
    </location>
</feature>
<keyword evidence="4" id="KW-1185">Reference proteome</keyword>
<evidence type="ECO:0000313" key="4">
    <source>
        <dbReference type="Proteomes" id="UP001234495"/>
    </source>
</evidence>
<proteinExistence type="predicted"/>
<name>A0ABT9ZJI9_9BACI</name>
<accession>A0ABT9ZJI9</accession>
<evidence type="ECO:0008006" key="5">
    <source>
        <dbReference type="Google" id="ProtNLM"/>
    </source>
</evidence>
<comment type="caution">
    <text evidence="3">The sequence shown here is derived from an EMBL/GenBank/DDBJ whole genome shotgun (WGS) entry which is preliminary data.</text>
</comment>
<reference evidence="3 4" key="1">
    <citation type="submission" date="2023-07" db="EMBL/GenBank/DDBJ databases">
        <title>Genomic Encyclopedia of Type Strains, Phase IV (KMG-IV): sequencing the most valuable type-strain genomes for metagenomic binning, comparative biology and taxonomic classification.</title>
        <authorList>
            <person name="Goeker M."/>
        </authorList>
    </citation>
    <scope>NUCLEOTIDE SEQUENCE [LARGE SCALE GENOMIC DNA]</scope>
    <source>
        <strain evidence="3 4">DSM 29005</strain>
    </source>
</reference>
<evidence type="ECO:0000256" key="1">
    <source>
        <dbReference type="SAM" id="MobiDB-lite"/>
    </source>
</evidence>